<evidence type="ECO:0008006" key="3">
    <source>
        <dbReference type="Google" id="ProtNLM"/>
    </source>
</evidence>
<gene>
    <name evidence="1" type="ORF">H9657_03690</name>
</gene>
<proteinExistence type="predicted"/>
<evidence type="ECO:0000313" key="1">
    <source>
        <dbReference type="EMBL" id="MBD7917382.1"/>
    </source>
</evidence>
<dbReference type="Proteomes" id="UP000604241">
    <property type="component" value="Unassembled WGS sequence"/>
</dbReference>
<evidence type="ECO:0000313" key="2">
    <source>
        <dbReference type="Proteomes" id="UP000604241"/>
    </source>
</evidence>
<dbReference type="EMBL" id="JACSQV010000002">
    <property type="protein sequence ID" value="MBD7917382.1"/>
    <property type="molecule type" value="Genomic_DNA"/>
</dbReference>
<name>A0ABR8QAD5_9CELL</name>
<reference evidence="1 2" key="1">
    <citation type="submission" date="2020-08" db="EMBL/GenBank/DDBJ databases">
        <title>A Genomic Blueprint of the Chicken Gut Microbiome.</title>
        <authorList>
            <person name="Gilroy R."/>
            <person name="Ravi A."/>
            <person name="Getino M."/>
            <person name="Pursley I."/>
            <person name="Horton D.L."/>
            <person name="Alikhan N.-F."/>
            <person name="Baker D."/>
            <person name="Gharbi K."/>
            <person name="Hall N."/>
            <person name="Watson M."/>
            <person name="Adriaenssens E.M."/>
            <person name="Foster-Nyarko E."/>
            <person name="Jarju S."/>
            <person name="Secka A."/>
            <person name="Antonio M."/>
            <person name="Oren A."/>
            <person name="Chaudhuri R."/>
            <person name="La Ragione R.M."/>
            <person name="Hildebrand F."/>
            <person name="Pallen M.J."/>
        </authorList>
    </citation>
    <scope>NUCLEOTIDE SEQUENCE [LARGE SCALE GENOMIC DNA]</scope>
    <source>
        <strain evidence="1 2">Sa3CUA2</strain>
    </source>
</reference>
<keyword evidence="2" id="KW-1185">Reference proteome</keyword>
<comment type="caution">
    <text evidence="1">The sequence shown here is derived from an EMBL/GenBank/DDBJ whole genome shotgun (WGS) entry which is preliminary data.</text>
</comment>
<accession>A0ABR8QAD5</accession>
<organism evidence="1 2">
    <name type="scientific">Cellulomonas avistercoris</name>
    <dbReference type="NCBI Taxonomy" id="2762242"/>
    <lineage>
        <taxon>Bacteria</taxon>
        <taxon>Bacillati</taxon>
        <taxon>Actinomycetota</taxon>
        <taxon>Actinomycetes</taxon>
        <taxon>Micrococcales</taxon>
        <taxon>Cellulomonadaceae</taxon>
        <taxon>Cellulomonas</taxon>
    </lineage>
</organism>
<dbReference type="RefSeq" id="WP_191780440.1">
    <property type="nucleotide sequence ID" value="NZ_JACSQV010000002.1"/>
</dbReference>
<sequence length="69" mass="7603">MRVRPYHSARSTAVHVYHEDDDCPAGRAVPWFDKVEGRQDCEPCPQCVRTATTCVDHPAVEHPASAGVS</sequence>
<protein>
    <recommendedName>
        <fullName evidence="3">PRL2-8</fullName>
    </recommendedName>
</protein>